<dbReference type="Gene3D" id="3.90.1300.10">
    <property type="entry name" value="Amidase signature (AS) domain"/>
    <property type="match status" value="1"/>
</dbReference>
<dbReference type="PANTHER" id="PTHR42678">
    <property type="entry name" value="AMIDASE"/>
    <property type="match status" value="1"/>
</dbReference>
<evidence type="ECO:0000313" key="3">
    <source>
        <dbReference type="EMBL" id="MCW3477108.1"/>
    </source>
</evidence>
<feature type="compositionally biased region" description="Low complexity" evidence="1">
    <location>
        <begin position="27"/>
        <end position="40"/>
    </location>
</feature>
<dbReference type="RefSeq" id="WP_264716032.1">
    <property type="nucleotide sequence ID" value="NZ_JAPDNT010000030.1"/>
</dbReference>
<proteinExistence type="predicted"/>
<accession>A0AA42CFE9</accession>
<evidence type="ECO:0000313" key="4">
    <source>
        <dbReference type="Proteomes" id="UP001165679"/>
    </source>
</evidence>
<dbReference type="SUPFAM" id="SSF75304">
    <property type="entry name" value="Amidase signature (AS) enzymes"/>
    <property type="match status" value="1"/>
</dbReference>
<sequence>RAPVRAIPLPPPVPPPPPEGAPPPASPHAEATTETPTMPKPETALCVENATIAELQQALAEGRTTAAALVRAYLARIEAYDRAGPQLNAVREVNPDALAIAEKIDAAPARGKQPPLQGIPILVKDNIATADNQHTTAGSLALADAYAKRDATVVAKLRRAGAVILGKANLTEFANILAVGMPSGYSSLGGQVRNAYAPALDDKGVPVVPPGGSSAGSAVAVAAGFAAASIGTETSGSLLSPANQNGLVTVKPTVGLISRAGIIPIAASQDTAGPMTRTVRDAALLLGVLAGPDPLDPATAHAPKAPDYLKALDKDGLKGARIGVPSNPADPGNDVYYRPLPPAAAAVMQAAITVLEAQGAVIVRENIPTEGWIGGPGTEMAILNRNPESPTKDQVARLPIVFVYELKHDMNQYLRDWAKGTKMRTLGDIIAFNAEHADTALRFGQDIFLAAESTRGDLKDPEYLSARQMDLRAARTRGLDAYMEENRLDAVLFPGNAGAAIAAKAGYPSVQVPAGFVSGIGEQATPEYPIGATFTGRAWSEATLLRLAYAFEQATLARRMPPGVPALAESCGR</sequence>
<feature type="domain" description="Amidase" evidence="2">
    <location>
        <begin position="69"/>
        <end position="545"/>
    </location>
</feature>
<reference evidence="3" key="1">
    <citation type="submission" date="2022-09" db="EMBL/GenBank/DDBJ databases">
        <title>Rhodovastum sp. nov. RN2-1 isolated from soil in Seongnam, South Korea.</title>
        <authorList>
            <person name="Le N.T."/>
        </authorList>
    </citation>
    <scope>NUCLEOTIDE SEQUENCE</scope>
    <source>
        <strain evidence="3">RN2-1</strain>
    </source>
</reference>
<organism evidence="3 4">
    <name type="scientific">Limobrevibacterium gyesilva</name>
    <dbReference type="NCBI Taxonomy" id="2991712"/>
    <lineage>
        <taxon>Bacteria</taxon>
        <taxon>Pseudomonadati</taxon>
        <taxon>Pseudomonadota</taxon>
        <taxon>Alphaproteobacteria</taxon>
        <taxon>Acetobacterales</taxon>
        <taxon>Acetobacteraceae</taxon>
        <taxon>Limobrevibacterium</taxon>
    </lineage>
</organism>
<dbReference type="NCBIfam" id="NF005300">
    <property type="entry name" value="PRK06828.1"/>
    <property type="match status" value="1"/>
</dbReference>
<evidence type="ECO:0000256" key="1">
    <source>
        <dbReference type="SAM" id="MobiDB-lite"/>
    </source>
</evidence>
<dbReference type="PANTHER" id="PTHR42678:SF34">
    <property type="entry name" value="OS04G0183300 PROTEIN"/>
    <property type="match status" value="1"/>
</dbReference>
<feature type="region of interest" description="Disordered" evidence="1">
    <location>
        <begin position="1"/>
        <end position="40"/>
    </location>
</feature>
<dbReference type="Proteomes" id="UP001165679">
    <property type="component" value="Unassembled WGS sequence"/>
</dbReference>
<dbReference type="AlphaFoldDB" id="A0AA42CFE9"/>
<reference evidence="3" key="2">
    <citation type="submission" date="2022-10" db="EMBL/GenBank/DDBJ databases">
        <authorList>
            <person name="Trinh H.N."/>
        </authorList>
    </citation>
    <scope>NUCLEOTIDE SEQUENCE</scope>
    <source>
        <strain evidence="3">RN2-1</strain>
    </source>
</reference>
<protein>
    <submittedName>
        <fullName evidence="3">Amidase family protein</fullName>
    </submittedName>
</protein>
<dbReference type="Pfam" id="PF01425">
    <property type="entry name" value="Amidase"/>
    <property type="match status" value="1"/>
</dbReference>
<dbReference type="InterPro" id="IPR036928">
    <property type="entry name" value="AS_sf"/>
</dbReference>
<comment type="caution">
    <text evidence="3">The sequence shown here is derived from an EMBL/GenBank/DDBJ whole genome shotgun (WGS) entry which is preliminary data.</text>
</comment>
<name>A0AA42CFE9_9PROT</name>
<gene>
    <name evidence="3" type="ORF">OL599_21285</name>
</gene>
<keyword evidence="4" id="KW-1185">Reference proteome</keyword>
<feature type="compositionally biased region" description="Pro residues" evidence="1">
    <location>
        <begin position="8"/>
        <end position="26"/>
    </location>
</feature>
<dbReference type="EMBL" id="JAPDNT010000030">
    <property type="protein sequence ID" value="MCW3477108.1"/>
    <property type="molecule type" value="Genomic_DNA"/>
</dbReference>
<evidence type="ECO:0000259" key="2">
    <source>
        <dbReference type="Pfam" id="PF01425"/>
    </source>
</evidence>
<feature type="non-terminal residue" evidence="3">
    <location>
        <position position="1"/>
    </location>
</feature>
<dbReference type="InterPro" id="IPR023631">
    <property type="entry name" value="Amidase_dom"/>
</dbReference>